<dbReference type="InterPro" id="IPR038415">
    <property type="entry name" value="Pilin_PilX-like_sf"/>
</dbReference>
<comment type="caution">
    <text evidence="3">The sequence shown here is derived from an EMBL/GenBank/DDBJ whole genome shotgun (WGS) entry which is preliminary data.</text>
</comment>
<evidence type="ECO:0000313" key="4">
    <source>
        <dbReference type="Proteomes" id="UP000193303"/>
    </source>
</evidence>
<keyword evidence="2" id="KW-1133">Transmembrane helix</keyword>
<evidence type="ECO:0008006" key="5">
    <source>
        <dbReference type="Google" id="ProtNLM"/>
    </source>
</evidence>
<name>A0A1X3DJU2_9NEIS</name>
<reference evidence="4" key="1">
    <citation type="submission" date="2017-01" db="EMBL/GenBank/DDBJ databases">
        <authorList>
            <person name="Mah S.A."/>
            <person name="Swanson W.J."/>
            <person name="Moy G.W."/>
            <person name="Vacquier V.D."/>
        </authorList>
    </citation>
    <scope>NUCLEOTIDE SEQUENCE [LARGE SCALE GENOMIC DNA]</scope>
    <source>
        <strain evidence="4">124861</strain>
    </source>
</reference>
<organism evidence="3 4">
    <name type="scientific">Neisseria dumasiana</name>
    <dbReference type="NCBI Taxonomy" id="1931275"/>
    <lineage>
        <taxon>Bacteria</taxon>
        <taxon>Pseudomonadati</taxon>
        <taxon>Pseudomonadota</taxon>
        <taxon>Betaproteobacteria</taxon>
        <taxon>Neisseriales</taxon>
        <taxon>Neisseriaceae</taxon>
        <taxon>Neisseria</taxon>
    </lineage>
</organism>
<evidence type="ECO:0000256" key="1">
    <source>
        <dbReference type="ARBA" id="ARBA00011156"/>
    </source>
</evidence>
<dbReference type="AlphaFoldDB" id="A0A1X3DJU2"/>
<dbReference type="SUPFAM" id="SSF54523">
    <property type="entry name" value="Pili subunits"/>
    <property type="match status" value="1"/>
</dbReference>
<dbReference type="Pfam" id="PF07963">
    <property type="entry name" value="N_methyl"/>
    <property type="match status" value="1"/>
</dbReference>
<sequence length="151" mass="17067">MSFQSKGFTLIEMLITIAVIGILATIALPSYMHYIERGHLAQAHNELVNINNRIKTERVKQPSSYRALDELAKFVKDLHKEDEVKKKYEIQVYMPEKDNFVYYHLVAKPQASSGYTKAVWMNSAGDAYKCDNAAAAERYATDGDCEKIGGN</sequence>
<feature type="transmembrane region" description="Helical" evidence="2">
    <location>
        <begin position="7"/>
        <end position="32"/>
    </location>
</feature>
<keyword evidence="2" id="KW-0472">Membrane</keyword>
<keyword evidence="2" id="KW-0812">Transmembrane</keyword>
<dbReference type="InterPro" id="IPR025922">
    <property type="entry name" value="Pilin_PilX-like"/>
</dbReference>
<evidence type="ECO:0000313" key="3">
    <source>
        <dbReference type="EMBL" id="OSI23944.1"/>
    </source>
</evidence>
<dbReference type="PROSITE" id="PS00409">
    <property type="entry name" value="PROKAR_NTER_METHYL"/>
    <property type="match status" value="1"/>
</dbReference>
<dbReference type="Proteomes" id="UP000193303">
    <property type="component" value="Unassembled WGS sequence"/>
</dbReference>
<dbReference type="InterPro" id="IPR012902">
    <property type="entry name" value="N_methyl_site"/>
</dbReference>
<dbReference type="Pfam" id="PF11530">
    <property type="entry name" value="Pilin_PilX"/>
    <property type="match status" value="1"/>
</dbReference>
<dbReference type="RefSeq" id="WP_085358467.1">
    <property type="nucleotide sequence ID" value="NZ_MTAB01000005.1"/>
</dbReference>
<evidence type="ECO:0000256" key="2">
    <source>
        <dbReference type="SAM" id="Phobius"/>
    </source>
</evidence>
<dbReference type="PANTHER" id="PTHR30093">
    <property type="entry name" value="GENERAL SECRETION PATHWAY PROTEIN G"/>
    <property type="match status" value="1"/>
</dbReference>
<dbReference type="Gene3D" id="3.30.540.20">
    <property type="match status" value="1"/>
</dbReference>
<protein>
    <recommendedName>
        <fullName evidence="5">Type IV pilin</fullName>
    </recommendedName>
</protein>
<comment type="subunit">
    <text evidence="1">The pili are polar flexible filaments of about 5.4 nanometers diameter and 2.5 micrometers average length; they consist of only a single polypeptide chain arranged in a helical configuration of five subunits per turn in the assembled pilus.</text>
</comment>
<accession>A0A1X3DJU2</accession>
<proteinExistence type="predicted"/>
<dbReference type="InterPro" id="IPR045584">
    <property type="entry name" value="Pilin-like"/>
</dbReference>
<gene>
    <name evidence="3" type="ORF">BV912_03570</name>
</gene>
<dbReference type="OrthoDB" id="8592370at2"/>
<dbReference type="NCBIfam" id="TIGR02532">
    <property type="entry name" value="IV_pilin_GFxxxE"/>
    <property type="match status" value="1"/>
</dbReference>
<dbReference type="STRING" id="1931275.BV914_04490"/>
<dbReference type="EMBL" id="MTAB01000005">
    <property type="protein sequence ID" value="OSI23944.1"/>
    <property type="molecule type" value="Genomic_DNA"/>
</dbReference>
<dbReference type="PANTHER" id="PTHR30093:SF47">
    <property type="entry name" value="TYPE IV PILUS NON-CORE MINOR PILIN PILE"/>
    <property type="match status" value="1"/>
</dbReference>